<accession>A0A834KD88</accession>
<comment type="caution">
    <text evidence="2">The sequence shown here is derived from an EMBL/GenBank/DDBJ whole genome shotgun (WGS) entry which is preliminary data.</text>
</comment>
<proteinExistence type="predicted"/>
<sequence length="76" mass="8730">MINGHCSQPPQTRRTNGNVIPDNNLRELATIRTKRVSLMLLIEPKGQSFYHQCWVLVSPIMLLNTHMKDEIKLTMG</sequence>
<keyword evidence="3" id="KW-1185">Reference proteome</keyword>
<reference evidence="2" key="1">
    <citation type="journal article" date="2020" name="G3 (Bethesda)">
        <title>High-Quality Assemblies for Three Invasive Social Wasps from the &lt;i&gt;Vespula&lt;/i&gt; Genus.</title>
        <authorList>
            <person name="Harrop T.W.R."/>
            <person name="Guhlin J."/>
            <person name="McLaughlin G.M."/>
            <person name="Permina E."/>
            <person name="Stockwell P."/>
            <person name="Gilligan J."/>
            <person name="Le Lec M.F."/>
            <person name="Gruber M.A.M."/>
            <person name="Quinn O."/>
            <person name="Lovegrove M."/>
            <person name="Duncan E.J."/>
            <person name="Remnant E.J."/>
            <person name="Van Eeckhoven J."/>
            <person name="Graham B."/>
            <person name="Knapp R.A."/>
            <person name="Langford K.W."/>
            <person name="Kronenberg Z."/>
            <person name="Press M.O."/>
            <person name="Eacker S.M."/>
            <person name="Wilson-Rankin E.E."/>
            <person name="Purcell J."/>
            <person name="Lester P.J."/>
            <person name="Dearden P.K."/>
        </authorList>
    </citation>
    <scope>NUCLEOTIDE SEQUENCE</scope>
    <source>
        <strain evidence="2">Marl-1</strain>
    </source>
</reference>
<name>A0A834KD88_VESVU</name>
<dbReference type="EMBL" id="JACSEA010000003">
    <property type="protein sequence ID" value="KAF7404593.1"/>
    <property type="molecule type" value="Genomic_DNA"/>
</dbReference>
<evidence type="ECO:0000313" key="2">
    <source>
        <dbReference type="EMBL" id="KAF7404593.1"/>
    </source>
</evidence>
<dbReference type="Proteomes" id="UP000614350">
    <property type="component" value="Unassembled WGS sequence"/>
</dbReference>
<feature type="compositionally biased region" description="Polar residues" evidence="1">
    <location>
        <begin position="1"/>
        <end position="18"/>
    </location>
</feature>
<evidence type="ECO:0000313" key="3">
    <source>
        <dbReference type="Proteomes" id="UP000614350"/>
    </source>
</evidence>
<organism evidence="2 3">
    <name type="scientific">Vespula vulgaris</name>
    <name type="common">Yellow jacket</name>
    <name type="synonym">Wasp</name>
    <dbReference type="NCBI Taxonomy" id="7454"/>
    <lineage>
        <taxon>Eukaryota</taxon>
        <taxon>Metazoa</taxon>
        <taxon>Ecdysozoa</taxon>
        <taxon>Arthropoda</taxon>
        <taxon>Hexapoda</taxon>
        <taxon>Insecta</taxon>
        <taxon>Pterygota</taxon>
        <taxon>Neoptera</taxon>
        <taxon>Endopterygota</taxon>
        <taxon>Hymenoptera</taxon>
        <taxon>Apocrita</taxon>
        <taxon>Aculeata</taxon>
        <taxon>Vespoidea</taxon>
        <taxon>Vespidae</taxon>
        <taxon>Vespinae</taxon>
        <taxon>Vespula</taxon>
    </lineage>
</organism>
<evidence type="ECO:0000256" key="1">
    <source>
        <dbReference type="SAM" id="MobiDB-lite"/>
    </source>
</evidence>
<protein>
    <submittedName>
        <fullName evidence="2">Uncharacterized protein</fullName>
    </submittedName>
</protein>
<dbReference type="AlphaFoldDB" id="A0A834KD88"/>
<feature type="region of interest" description="Disordered" evidence="1">
    <location>
        <begin position="1"/>
        <end position="21"/>
    </location>
</feature>
<gene>
    <name evidence="2" type="ORF">HZH66_003499</name>
</gene>